<name>A0A5N6VC14_ASPTM</name>
<dbReference type="GO" id="GO:0005886">
    <property type="term" value="C:plasma membrane"/>
    <property type="evidence" value="ECO:0007669"/>
    <property type="project" value="TreeGrafter"/>
</dbReference>
<feature type="transmembrane region" description="Helical" evidence="6">
    <location>
        <begin position="81"/>
        <end position="102"/>
    </location>
</feature>
<evidence type="ECO:0000256" key="4">
    <source>
        <dbReference type="ARBA" id="ARBA00023136"/>
    </source>
</evidence>
<evidence type="ECO:0000256" key="6">
    <source>
        <dbReference type="SAM" id="Phobius"/>
    </source>
</evidence>
<evidence type="ECO:0000256" key="3">
    <source>
        <dbReference type="ARBA" id="ARBA00022989"/>
    </source>
</evidence>
<dbReference type="FunFam" id="1.20.1720.10:FF:000018">
    <property type="entry name" value="Putative MFS multidrug transporter"/>
    <property type="match status" value="1"/>
</dbReference>
<evidence type="ECO:0000256" key="5">
    <source>
        <dbReference type="SAM" id="MobiDB-lite"/>
    </source>
</evidence>
<dbReference type="Pfam" id="PF07690">
    <property type="entry name" value="MFS_1"/>
    <property type="match status" value="1"/>
</dbReference>
<keyword evidence="3 6" id="KW-1133">Transmembrane helix</keyword>
<feature type="transmembrane region" description="Helical" evidence="6">
    <location>
        <begin position="429"/>
        <end position="455"/>
    </location>
</feature>
<feature type="transmembrane region" description="Helical" evidence="6">
    <location>
        <begin position="268"/>
        <end position="288"/>
    </location>
</feature>
<protein>
    <submittedName>
        <fullName evidence="8">Major facilitator superfamily domain-containing protein</fullName>
    </submittedName>
</protein>
<feature type="region of interest" description="Disordered" evidence="5">
    <location>
        <begin position="1"/>
        <end position="32"/>
    </location>
</feature>
<dbReference type="Gene3D" id="1.20.1250.20">
    <property type="entry name" value="MFS general substrate transporter like domains"/>
    <property type="match status" value="2"/>
</dbReference>
<feature type="transmembrane region" description="Helical" evidence="6">
    <location>
        <begin position="509"/>
        <end position="527"/>
    </location>
</feature>
<dbReference type="PROSITE" id="PS50850">
    <property type="entry name" value="MFS"/>
    <property type="match status" value="1"/>
</dbReference>
<feature type="transmembrane region" description="Helical" evidence="6">
    <location>
        <begin position="42"/>
        <end position="69"/>
    </location>
</feature>
<keyword evidence="2 6" id="KW-0812">Transmembrane</keyword>
<reference evidence="8 9" key="1">
    <citation type="submission" date="2019-04" db="EMBL/GenBank/DDBJ databases">
        <title>Friends and foes A comparative genomics study of 23 Aspergillus species from section Flavi.</title>
        <authorList>
            <consortium name="DOE Joint Genome Institute"/>
            <person name="Kjaerbolling I."/>
            <person name="Vesth T."/>
            <person name="Frisvad J.C."/>
            <person name="Nybo J.L."/>
            <person name="Theobald S."/>
            <person name="Kildgaard S."/>
            <person name="Isbrandt T."/>
            <person name="Kuo A."/>
            <person name="Sato A."/>
            <person name="Lyhne E.K."/>
            <person name="Kogle M.E."/>
            <person name="Wiebenga A."/>
            <person name="Kun R.S."/>
            <person name="Lubbers R.J."/>
            <person name="Makela M.R."/>
            <person name="Barry K."/>
            <person name="Chovatia M."/>
            <person name="Clum A."/>
            <person name="Daum C."/>
            <person name="Haridas S."/>
            <person name="He G."/>
            <person name="LaButti K."/>
            <person name="Lipzen A."/>
            <person name="Mondo S."/>
            <person name="Riley R."/>
            <person name="Salamov A."/>
            <person name="Simmons B.A."/>
            <person name="Magnuson J.K."/>
            <person name="Henrissat B."/>
            <person name="Mortensen U.H."/>
            <person name="Larsen T.O."/>
            <person name="Devries R.P."/>
            <person name="Grigoriev I.V."/>
            <person name="Machida M."/>
            <person name="Baker S.E."/>
            <person name="Andersen M.R."/>
        </authorList>
    </citation>
    <scope>NUCLEOTIDE SEQUENCE [LARGE SCALE GENOMIC DNA]</scope>
    <source>
        <strain evidence="8 9">CBS 117626</strain>
    </source>
</reference>
<evidence type="ECO:0000256" key="1">
    <source>
        <dbReference type="ARBA" id="ARBA00004141"/>
    </source>
</evidence>
<dbReference type="OrthoDB" id="2351791at2759"/>
<evidence type="ECO:0000259" key="7">
    <source>
        <dbReference type="PROSITE" id="PS50850"/>
    </source>
</evidence>
<feature type="transmembrane region" description="Helical" evidence="6">
    <location>
        <begin position="308"/>
        <end position="326"/>
    </location>
</feature>
<dbReference type="InterPro" id="IPR011701">
    <property type="entry name" value="MFS"/>
</dbReference>
<evidence type="ECO:0000256" key="2">
    <source>
        <dbReference type="ARBA" id="ARBA00022692"/>
    </source>
</evidence>
<dbReference type="InterPro" id="IPR036259">
    <property type="entry name" value="MFS_trans_sf"/>
</dbReference>
<dbReference type="AlphaFoldDB" id="A0A5N6VC14"/>
<organism evidence="8 9">
    <name type="scientific">Aspergillus tamarii</name>
    <dbReference type="NCBI Taxonomy" id="41984"/>
    <lineage>
        <taxon>Eukaryota</taxon>
        <taxon>Fungi</taxon>
        <taxon>Dikarya</taxon>
        <taxon>Ascomycota</taxon>
        <taxon>Pezizomycotina</taxon>
        <taxon>Eurotiomycetes</taxon>
        <taxon>Eurotiomycetidae</taxon>
        <taxon>Eurotiales</taxon>
        <taxon>Aspergillaceae</taxon>
        <taxon>Aspergillus</taxon>
        <taxon>Aspergillus subgen. Circumdati</taxon>
    </lineage>
</organism>
<dbReference type="EMBL" id="ML738585">
    <property type="protein sequence ID" value="KAE8168454.1"/>
    <property type="molecule type" value="Genomic_DNA"/>
</dbReference>
<feature type="transmembrane region" description="Helical" evidence="6">
    <location>
        <begin position="198"/>
        <end position="218"/>
    </location>
</feature>
<accession>A0A5N6VC14</accession>
<dbReference type="SUPFAM" id="SSF103473">
    <property type="entry name" value="MFS general substrate transporter"/>
    <property type="match status" value="1"/>
</dbReference>
<feature type="transmembrane region" description="Helical" evidence="6">
    <location>
        <begin position="239"/>
        <end position="262"/>
    </location>
</feature>
<comment type="subcellular location">
    <subcellularLocation>
        <location evidence="1">Membrane</location>
        <topology evidence="1">Multi-pass membrane protein</topology>
    </subcellularLocation>
</comment>
<feature type="transmembrane region" description="Helical" evidence="6">
    <location>
        <begin position="135"/>
        <end position="156"/>
    </location>
</feature>
<feature type="domain" description="Major facilitator superfamily (MFS) profile" evidence="7">
    <location>
        <begin position="44"/>
        <end position="530"/>
    </location>
</feature>
<feature type="transmembrane region" description="Helical" evidence="6">
    <location>
        <begin position="397"/>
        <end position="417"/>
    </location>
</feature>
<dbReference type="PANTHER" id="PTHR23501">
    <property type="entry name" value="MAJOR FACILITATOR SUPERFAMILY"/>
    <property type="match status" value="1"/>
</dbReference>
<feature type="compositionally biased region" description="Polar residues" evidence="5">
    <location>
        <begin position="1"/>
        <end position="17"/>
    </location>
</feature>
<dbReference type="InterPro" id="IPR020846">
    <property type="entry name" value="MFS_dom"/>
</dbReference>
<dbReference type="GO" id="GO:0022857">
    <property type="term" value="F:transmembrane transporter activity"/>
    <property type="evidence" value="ECO:0007669"/>
    <property type="project" value="InterPro"/>
</dbReference>
<dbReference type="Proteomes" id="UP000326950">
    <property type="component" value="Unassembled WGS sequence"/>
</dbReference>
<feature type="transmembrane region" description="Helical" evidence="6">
    <location>
        <begin position="109"/>
        <end position="129"/>
    </location>
</feature>
<evidence type="ECO:0000313" key="9">
    <source>
        <dbReference type="Proteomes" id="UP000326950"/>
    </source>
</evidence>
<dbReference type="PANTHER" id="PTHR23501:SF59">
    <property type="entry name" value="MAJOR FACILITATOR SUPERFAMILY (MFS) PROFILE DOMAIN-CONTAINING PROTEIN-RELATED"/>
    <property type="match status" value="1"/>
</dbReference>
<proteinExistence type="predicted"/>
<gene>
    <name evidence="8" type="ORF">BDV40DRAFT_294405</name>
</gene>
<evidence type="ECO:0000313" key="8">
    <source>
        <dbReference type="EMBL" id="KAE8168454.1"/>
    </source>
</evidence>
<dbReference type="PRINTS" id="PR01036">
    <property type="entry name" value="TCRTETB"/>
</dbReference>
<keyword evidence="9" id="KW-1185">Reference proteome</keyword>
<sequence>MNITPGTTNVPPTVQDSPSHHDEPAVVRSPTHPEFSLGRRGILIFVTLSILTMMVALDGTSISVALPIISHDLHGTAIEAFWAGTSFLLCSTVFQPTFASFSNIFGRRFMVLAAIILFFVGTVVASIAHGFRELLVGRSVQGVGGGGIIALSEVIVTDIVPLRLRGQYFGILSAMWSVGSVTGPILGGGFSQNVDWRWVFYINFPFIGVAVVLVFLFLRLQSVQTSLITKLRQIDYVGTVLFTGSVSSFLIPLTWGGVVYPWGSWHTLAPLFIGFVGLLAFAAFEYYIAKDPIIPPAIFNNRTASITFIGTILQGLVLWCALYYLPLYYETVNEFNPILAGIALFPETFTVAPCAVFTGMFVSVTGRYRGAIWLGWILSTLGTGLLCLMKVHTSTTAWIFLNIIPGVGLGVLFPALAFGVQASASNESLAIAVAMFSFFRAFEQTIGVAVGGVVFQNYMYTNLHKYHTLAPMAREYSKDATGLVQIVKAMSNLEDKARLQEAYTDSLRVVWAVCCVVCGVALVLSFGTQRYSLDRALESDQGLATCNMVNADEGKGSSVSAS</sequence>
<feature type="transmembrane region" description="Helical" evidence="6">
    <location>
        <begin position="168"/>
        <end position="186"/>
    </location>
</feature>
<feature type="transmembrane region" description="Helical" evidence="6">
    <location>
        <begin position="338"/>
        <end position="364"/>
    </location>
</feature>
<dbReference type="FunFam" id="1.20.1250.20:FF:000786">
    <property type="entry name" value="MFS multidrug transporter, putative"/>
    <property type="match status" value="1"/>
</dbReference>
<keyword evidence="4 6" id="KW-0472">Membrane</keyword>
<feature type="transmembrane region" description="Helical" evidence="6">
    <location>
        <begin position="371"/>
        <end position="391"/>
    </location>
</feature>